<evidence type="ECO:0000256" key="3">
    <source>
        <dbReference type="SAM" id="Phobius"/>
    </source>
</evidence>
<reference evidence="5" key="1">
    <citation type="submission" date="2025-04" db="UniProtKB">
        <authorList>
            <consortium name="RefSeq"/>
        </authorList>
    </citation>
    <scope>IDENTIFICATION</scope>
    <source>
        <tissue evidence="6">Thorax and Abdomen</tissue>
        <tissue evidence="5">Whole body</tissue>
    </source>
</reference>
<evidence type="ECO:0000313" key="4">
    <source>
        <dbReference type="Proteomes" id="UP000829291"/>
    </source>
</evidence>
<evidence type="ECO:0000313" key="5">
    <source>
        <dbReference type="RefSeq" id="XP_015524990.1"/>
    </source>
</evidence>
<evidence type="ECO:0000256" key="1">
    <source>
        <dbReference type="ARBA" id="ARBA00038228"/>
    </source>
</evidence>
<keyword evidence="3" id="KW-0472">Membrane</keyword>
<gene>
    <name evidence="5 6" type="primary">LOC107228131</name>
</gene>
<dbReference type="PANTHER" id="PTHR12475">
    <property type="match status" value="1"/>
</dbReference>
<dbReference type="InterPro" id="IPR051490">
    <property type="entry name" value="THEM6_lcsJ_thioesterase"/>
</dbReference>
<dbReference type="RefSeq" id="XP_015524990.1">
    <property type="nucleotide sequence ID" value="XM_015669504.1"/>
</dbReference>
<dbReference type="InParanoid" id="A0A6J0CF14"/>
<dbReference type="CDD" id="cd00586">
    <property type="entry name" value="4HBT"/>
    <property type="match status" value="1"/>
</dbReference>
<organism evidence="4 5">
    <name type="scientific">Neodiprion lecontei</name>
    <name type="common">Redheaded pine sawfly</name>
    <dbReference type="NCBI Taxonomy" id="441921"/>
    <lineage>
        <taxon>Eukaryota</taxon>
        <taxon>Metazoa</taxon>
        <taxon>Ecdysozoa</taxon>
        <taxon>Arthropoda</taxon>
        <taxon>Hexapoda</taxon>
        <taxon>Insecta</taxon>
        <taxon>Pterygota</taxon>
        <taxon>Neoptera</taxon>
        <taxon>Endopterygota</taxon>
        <taxon>Hymenoptera</taxon>
        <taxon>Tenthredinoidea</taxon>
        <taxon>Diprionidae</taxon>
        <taxon>Diprioninae</taxon>
        <taxon>Neodiprion</taxon>
    </lineage>
</organism>
<keyword evidence="4" id="KW-1185">Reference proteome</keyword>
<accession>A0A6J0CF14</accession>
<dbReference type="InterPro" id="IPR029069">
    <property type="entry name" value="HotDog_dom_sf"/>
</dbReference>
<dbReference type="PANTHER" id="PTHR12475:SF4">
    <property type="entry name" value="PROTEIN THEM6"/>
    <property type="match status" value="1"/>
</dbReference>
<keyword evidence="3" id="KW-0812">Transmembrane</keyword>
<feature type="transmembrane region" description="Helical" evidence="3">
    <location>
        <begin position="6"/>
        <end position="33"/>
    </location>
</feature>
<dbReference type="KEGG" id="nlo:107228131"/>
<comment type="similarity">
    <text evidence="1">Belongs to the THEM6 family.</text>
</comment>
<dbReference type="Gene3D" id="3.10.129.10">
    <property type="entry name" value="Hotdog Thioesterase"/>
    <property type="match status" value="1"/>
</dbReference>
<sequence length="201" mass="23629">MVCLFYNILAIVAAMYSLFDVNYFVRLLFTTLWRRIIPRKKKRFSEDIRTYGFCTTNDVDFFMTHMNNARFLRELDFSRIDFYHRTGLYEGVVSRKATVLQGATTVRYRKPLPIFAFYQVTTRLVYCDDKAIYLEHKFITLSDNFVRAIAISKQNITGLEVTVSELISIVDPESLQLEAPEDLKHWLEYINASSEKLKKSD</sequence>
<dbReference type="AlphaFoldDB" id="A0A6J0CF14"/>
<keyword evidence="3" id="KW-1133">Transmembrane helix</keyword>
<dbReference type="RefSeq" id="XP_046592726.1">
    <property type="nucleotide sequence ID" value="XM_046736770.1"/>
</dbReference>
<protein>
    <recommendedName>
        <fullName evidence="2">Protein THEM6</fullName>
    </recommendedName>
</protein>
<dbReference type="Pfam" id="PF13279">
    <property type="entry name" value="4HBT_2"/>
    <property type="match status" value="1"/>
</dbReference>
<dbReference type="OrthoDB" id="265761at2759"/>
<dbReference type="GeneID" id="107228131"/>
<evidence type="ECO:0000256" key="2">
    <source>
        <dbReference type="ARBA" id="ARBA00041112"/>
    </source>
</evidence>
<dbReference type="Proteomes" id="UP000829291">
    <property type="component" value="Chromosome 4"/>
</dbReference>
<dbReference type="SUPFAM" id="SSF54637">
    <property type="entry name" value="Thioesterase/thiol ester dehydrase-isomerase"/>
    <property type="match status" value="1"/>
</dbReference>
<name>A0A6J0CF14_NEOLC</name>
<proteinExistence type="inferred from homology"/>
<evidence type="ECO:0000313" key="6">
    <source>
        <dbReference type="RefSeq" id="XP_046592726.1"/>
    </source>
</evidence>